<dbReference type="Proteomes" id="UP000295818">
    <property type="component" value="Unassembled WGS sequence"/>
</dbReference>
<feature type="region of interest" description="Disordered" evidence="1">
    <location>
        <begin position="262"/>
        <end position="294"/>
    </location>
</feature>
<evidence type="ECO:0000256" key="1">
    <source>
        <dbReference type="SAM" id="MobiDB-lite"/>
    </source>
</evidence>
<organism evidence="2 3">
    <name type="scientific">Kribbella orskensis</name>
    <dbReference type="NCBI Taxonomy" id="2512216"/>
    <lineage>
        <taxon>Bacteria</taxon>
        <taxon>Bacillati</taxon>
        <taxon>Actinomycetota</taxon>
        <taxon>Actinomycetes</taxon>
        <taxon>Propionibacteriales</taxon>
        <taxon>Kribbellaceae</taxon>
        <taxon>Kribbella</taxon>
    </lineage>
</organism>
<feature type="region of interest" description="Disordered" evidence="1">
    <location>
        <begin position="165"/>
        <end position="185"/>
    </location>
</feature>
<keyword evidence="3" id="KW-1185">Reference proteome</keyword>
<gene>
    <name evidence="2" type="ORF">EV644_11915</name>
</gene>
<comment type="caution">
    <text evidence="2">The sequence shown here is derived from an EMBL/GenBank/DDBJ whole genome shotgun (WGS) entry which is preliminary data.</text>
</comment>
<accession>A0ABY2BBK8</accession>
<feature type="compositionally biased region" description="Basic and acidic residues" evidence="1">
    <location>
        <begin position="262"/>
        <end position="272"/>
    </location>
</feature>
<evidence type="ECO:0000313" key="2">
    <source>
        <dbReference type="EMBL" id="TCO14903.1"/>
    </source>
</evidence>
<name>A0ABY2BBK8_9ACTN</name>
<sequence length="294" mass="32173">MAVELYGLDPDQFTAARNERAKEARAAGANAASNQIKTLRKPTLAAWLTNLLVRADPDGVNDLTQLGDELRAAHLAADGARLRELTPRRHNLVQELVTTASGRAKDRGRSVSQSVADRLTETLDAALIDPGAALVVLSGQLTSALRHVGFGVVDETGEPAKFAPMKPKAVRSTPTKRPARRAAPPQTLTVDRALERRRAELTTRAQESENEYAEAEAERAEAESLLDANQHQLADLTATIERLNEELEQARQQLRTAQRQTARLERSLDRATRTAAAAQRRRDANHLRLANLDG</sequence>
<evidence type="ECO:0008006" key="4">
    <source>
        <dbReference type="Google" id="ProtNLM"/>
    </source>
</evidence>
<proteinExistence type="predicted"/>
<evidence type="ECO:0000313" key="3">
    <source>
        <dbReference type="Proteomes" id="UP000295818"/>
    </source>
</evidence>
<protein>
    <recommendedName>
        <fullName evidence="4">Transposase</fullName>
    </recommendedName>
</protein>
<reference evidence="2 3" key="1">
    <citation type="journal article" date="2015" name="Stand. Genomic Sci.">
        <title>Genomic Encyclopedia of Bacterial and Archaeal Type Strains, Phase III: the genomes of soil and plant-associated and newly described type strains.</title>
        <authorList>
            <person name="Whitman W.B."/>
            <person name="Woyke T."/>
            <person name="Klenk H.P."/>
            <person name="Zhou Y."/>
            <person name="Lilburn T.G."/>
            <person name="Beck B.J."/>
            <person name="De Vos P."/>
            <person name="Vandamme P."/>
            <person name="Eisen J.A."/>
            <person name="Garrity G."/>
            <person name="Hugenholtz P."/>
            <person name="Kyrpides N.C."/>
        </authorList>
    </citation>
    <scope>NUCLEOTIDE SEQUENCE [LARGE SCALE GENOMIC DNA]</scope>
    <source>
        <strain evidence="2 3">VKM Ac-2538</strain>
    </source>
</reference>
<dbReference type="EMBL" id="SLWM01000019">
    <property type="protein sequence ID" value="TCO14903.1"/>
    <property type="molecule type" value="Genomic_DNA"/>
</dbReference>